<dbReference type="FunFam" id="1.20.900.10:FF:000008">
    <property type="entry name" value="rho guanine nucleotide exchange factor 25"/>
    <property type="match status" value="1"/>
</dbReference>
<reference evidence="7 8" key="1">
    <citation type="journal article" date="2023" name="Sci. Data">
        <title>Genome assembly of the Korean intertidal mud-creeper Batillaria attramentaria.</title>
        <authorList>
            <person name="Patra A.K."/>
            <person name="Ho P.T."/>
            <person name="Jun S."/>
            <person name="Lee S.J."/>
            <person name="Kim Y."/>
            <person name="Won Y.J."/>
        </authorList>
    </citation>
    <scope>NUCLEOTIDE SEQUENCE [LARGE SCALE GENOMIC DNA]</scope>
    <source>
        <strain evidence="7">Wonlab-2016</strain>
    </source>
</reference>
<name>A0ABD0M699_9CAEN</name>
<dbReference type="InterPro" id="IPR000219">
    <property type="entry name" value="DH_dom"/>
</dbReference>
<evidence type="ECO:0000256" key="2">
    <source>
        <dbReference type="ARBA" id="ARBA00022490"/>
    </source>
</evidence>
<feature type="region of interest" description="Disordered" evidence="4">
    <location>
        <begin position="135"/>
        <end position="175"/>
    </location>
</feature>
<comment type="caution">
    <text evidence="7">The sequence shown here is derived from an EMBL/GenBank/DDBJ whole genome shotgun (WGS) entry which is preliminary data.</text>
</comment>
<dbReference type="Gene3D" id="2.30.29.30">
    <property type="entry name" value="Pleckstrin-homology domain (PH domain)/Phosphotyrosine-binding domain (PTB)"/>
    <property type="match status" value="1"/>
</dbReference>
<protein>
    <recommendedName>
        <fullName evidence="9">Triple functional domain protein</fullName>
    </recommendedName>
</protein>
<dbReference type="PANTHER" id="PTHR22826">
    <property type="entry name" value="RHO GUANINE EXCHANGE FACTOR-RELATED"/>
    <property type="match status" value="1"/>
</dbReference>
<evidence type="ECO:0000259" key="5">
    <source>
        <dbReference type="PROSITE" id="PS50003"/>
    </source>
</evidence>
<dbReference type="InterPro" id="IPR001331">
    <property type="entry name" value="GDS_CDC24_CS"/>
</dbReference>
<evidence type="ECO:0000256" key="3">
    <source>
        <dbReference type="ARBA" id="ARBA00022658"/>
    </source>
</evidence>
<keyword evidence="2" id="KW-0963">Cytoplasm</keyword>
<dbReference type="Pfam" id="PF00621">
    <property type="entry name" value="RhoGEF"/>
    <property type="match status" value="1"/>
</dbReference>
<dbReference type="Proteomes" id="UP001519460">
    <property type="component" value="Unassembled WGS sequence"/>
</dbReference>
<keyword evidence="3" id="KW-0344">Guanine-nucleotide releasing factor</keyword>
<feature type="compositionally biased region" description="Basic and acidic residues" evidence="4">
    <location>
        <begin position="559"/>
        <end position="568"/>
    </location>
</feature>
<dbReference type="SMART" id="SM00325">
    <property type="entry name" value="RhoGEF"/>
    <property type="match status" value="1"/>
</dbReference>
<dbReference type="Gene3D" id="1.20.900.10">
    <property type="entry name" value="Dbl homology (DH) domain"/>
    <property type="match status" value="1"/>
</dbReference>
<dbReference type="InterPro" id="IPR055251">
    <property type="entry name" value="SOS1_NGEF_PH"/>
</dbReference>
<gene>
    <name evidence="7" type="ORF">BaRGS_00001419</name>
</gene>
<feature type="region of interest" description="Disordered" evidence="4">
    <location>
        <begin position="516"/>
        <end position="703"/>
    </location>
</feature>
<dbReference type="PROSITE" id="PS50003">
    <property type="entry name" value="PH_DOMAIN"/>
    <property type="match status" value="1"/>
</dbReference>
<dbReference type="InterPro" id="IPR051336">
    <property type="entry name" value="RhoGEF_Guanine_NuclExch_SF"/>
</dbReference>
<feature type="domain" description="DH" evidence="6">
    <location>
        <begin position="187"/>
        <end position="363"/>
    </location>
</feature>
<dbReference type="PANTHER" id="PTHR22826:SF106">
    <property type="entry name" value="TRIO, ISOFORM A"/>
    <property type="match status" value="1"/>
</dbReference>
<feature type="compositionally biased region" description="Low complexity" evidence="4">
    <location>
        <begin position="584"/>
        <end position="602"/>
    </location>
</feature>
<dbReference type="Pfam" id="PF22697">
    <property type="entry name" value="SOS1_NGEF_PH"/>
    <property type="match status" value="1"/>
</dbReference>
<feature type="compositionally biased region" description="Polar residues" evidence="4">
    <location>
        <begin position="531"/>
        <end position="548"/>
    </location>
</feature>
<evidence type="ECO:0000256" key="4">
    <source>
        <dbReference type="SAM" id="MobiDB-lite"/>
    </source>
</evidence>
<dbReference type="GO" id="GO:0005085">
    <property type="term" value="F:guanyl-nucleotide exchange factor activity"/>
    <property type="evidence" value="ECO:0007669"/>
    <property type="project" value="UniProtKB-KW"/>
</dbReference>
<evidence type="ECO:0000313" key="7">
    <source>
        <dbReference type="EMBL" id="KAK7507484.1"/>
    </source>
</evidence>
<dbReference type="SMART" id="SM00233">
    <property type="entry name" value="PH"/>
    <property type="match status" value="1"/>
</dbReference>
<evidence type="ECO:0000256" key="1">
    <source>
        <dbReference type="ARBA" id="ARBA00004496"/>
    </source>
</evidence>
<keyword evidence="8" id="KW-1185">Reference proteome</keyword>
<accession>A0ABD0M699</accession>
<dbReference type="PROSITE" id="PS50010">
    <property type="entry name" value="DH_2"/>
    <property type="match status" value="1"/>
</dbReference>
<proteinExistence type="predicted"/>
<evidence type="ECO:0000313" key="8">
    <source>
        <dbReference type="Proteomes" id="UP001519460"/>
    </source>
</evidence>
<sequence length="703" mass="76931">MDSDNVQVVHNPGLVFDSAVKVSVVFVPNACLPMDGPPYITQEPAEASQNVEPAAGAAKAALEVTSEEPEPAQDIEIPPPMAIQDHSFKPSPEAPAAPVDEAVASLATLNLKGQNDAAASSLDLANELESIVKQRIEPNTESALKSESSAEDDGGGDGEGGEDGEKQDSVDSGEKDVEAEKAKYLKKRQFVIQELYDTELAYVEDLKSIVDGYMAYMKENPLPEDMEGKDKIVFGNIHQIYDWHAETMVKELEACLTAPEKVGSIFIRYERRLYMYVKYCENKPKSEYVVSEFLDTFFEEIRQKLGHRLTLPDLLIKPVQRIMRYQLLLRDILKYTEKAGADSTQLKKALRVMCIVPKAANDMMQVGRLQGFDGKITAQGKLLLQDTLLVAEVVAGMPQKAKERRLFLFEQIIIFSEMIERKKGDFSNASYVYKNSLKVNKMSMTNVVEGEPLKFVLIDRTPGSDMKYIIQAPSEEVKDTWIKEIRSILDMQGDFLRALQSPIAYQKEQKELTKELSAPEFGSLPRDSALRKTQSHPASGAKSQSSSPLAAEVRHKGRKDSNKHERCKSVPNPLSEVAGENDSDSNSNSNSSKPSCPNSPTDTSKDSKSGEGSSSESPKPKKTNFRGLRSLQRKSKNEVGGGSSGGRAAETTYANTHPVPEGGQGQDSNGGRTPSAESAGTRPPLSQAADSDQVPVSGSSLNS</sequence>
<dbReference type="CDD" id="cd13241">
    <property type="entry name" value="PH2_Kalirin_Trio_p63RhoGEF"/>
    <property type="match status" value="1"/>
</dbReference>
<dbReference type="SUPFAM" id="SSF50729">
    <property type="entry name" value="PH domain-like"/>
    <property type="match status" value="1"/>
</dbReference>
<feature type="compositionally biased region" description="Polar residues" evidence="4">
    <location>
        <begin position="666"/>
        <end position="678"/>
    </location>
</feature>
<dbReference type="PROSITE" id="PS00741">
    <property type="entry name" value="DH_1"/>
    <property type="match status" value="1"/>
</dbReference>
<dbReference type="GO" id="GO:0005737">
    <property type="term" value="C:cytoplasm"/>
    <property type="evidence" value="ECO:0007669"/>
    <property type="project" value="UniProtKB-SubCell"/>
</dbReference>
<dbReference type="InterPro" id="IPR001849">
    <property type="entry name" value="PH_domain"/>
</dbReference>
<evidence type="ECO:0008006" key="9">
    <source>
        <dbReference type="Google" id="ProtNLM"/>
    </source>
</evidence>
<dbReference type="InterPro" id="IPR011993">
    <property type="entry name" value="PH-like_dom_sf"/>
</dbReference>
<dbReference type="CDD" id="cd00160">
    <property type="entry name" value="RhoGEF"/>
    <property type="match status" value="1"/>
</dbReference>
<feature type="compositionally biased region" description="Acidic residues" evidence="4">
    <location>
        <begin position="149"/>
        <end position="162"/>
    </location>
</feature>
<dbReference type="InterPro" id="IPR035899">
    <property type="entry name" value="DBL_dom_sf"/>
</dbReference>
<evidence type="ECO:0000259" key="6">
    <source>
        <dbReference type="PROSITE" id="PS50010"/>
    </source>
</evidence>
<dbReference type="AlphaFoldDB" id="A0ABD0M699"/>
<dbReference type="SUPFAM" id="SSF48065">
    <property type="entry name" value="DBL homology domain (DH-domain)"/>
    <property type="match status" value="1"/>
</dbReference>
<feature type="domain" description="PH" evidence="5">
    <location>
        <begin position="375"/>
        <end position="490"/>
    </location>
</feature>
<dbReference type="EMBL" id="JACVVK020000004">
    <property type="protein sequence ID" value="KAK7507484.1"/>
    <property type="molecule type" value="Genomic_DNA"/>
</dbReference>
<organism evidence="7 8">
    <name type="scientific">Batillaria attramentaria</name>
    <dbReference type="NCBI Taxonomy" id="370345"/>
    <lineage>
        <taxon>Eukaryota</taxon>
        <taxon>Metazoa</taxon>
        <taxon>Spiralia</taxon>
        <taxon>Lophotrochozoa</taxon>
        <taxon>Mollusca</taxon>
        <taxon>Gastropoda</taxon>
        <taxon>Caenogastropoda</taxon>
        <taxon>Sorbeoconcha</taxon>
        <taxon>Cerithioidea</taxon>
        <taxon>Batillariidae</taxon>
        <taxon>Batillaria</taxon>
    </lineage>
</organism>
<feature type="compositionally biased region" description="Basic and acidic residues" evidence="4">
    <location>
        <begin position="163"/>
        <end position="175"/>
    </location>
</feature>
<comment type="subcellular location">
    <subcellularLocation>
        <location evidence="1">Cytoplasm</location>
    </subcellularLocation>
</comment>
<feature type="compositionally biased region" description="Polar residues" evidence="4">
    <location>
        <begin position="688"/>
        <end position="703"/>
    </location>
</feature>